<dbReference type="PANTHER" id="PTHR47245:SF1">
    <property type="entry name" value="FOLDASE PROTEIN PRSA"/>
    <property type="match status" value="1"/>
</dbReference>
<feature type="domain" description="PpiC" evidence="8">
    <location>
        <begin position="88"/>
        <end position="178"/>
    </location>
</feature>
<dbReference type="InterPro" id="IPR050245">
    <property type="entry name" value="PrsA_foldase"/>
</dbReference>
<comment type="catalytic activity">
    <reaction evidence="1">
        <text>[protein]-peptidylproline (omega=180) = [protein]-peptidylproline (omega=0)</text>
        <dbReference type="Rhea" id="RHEA:16237"/>
        <dbReference type="Rhea" id="RHEA-COMP:10747"/>
        <dbReference type="Rhea" id="RHEA-COMP:10748"/>
        <dbReference type="ChEBI" id="CHEBI:83833"/>
        <dbReference type="ChEBI" id="CHEBI:83834"/>
        <dbReference type="EC" id="5.2.1.8"/>
    </reaction>
</comment>
<keyword evidence="5 7" id="KW-0697">Rotamase</keyword>
<evidence type="ECO:0000313" key="10">
    <source>
        <dbReference type="Proteomes" id="UP000614287"/>
    </source>
</evidence>
<dbReference type="InterPro" id="IPR000297">
    <property type="entry name" value="PPIase_PpiC"/>
</dbReference>
<dbReference type="SUPFAM" id="SSF54534">
    <property type="entry name" value="FKBP-like"/>
    <property type="match status" value="1"/>
</dbReference>
<dbReference type="GO" id="GO:0003755">
    <property type="term" value="F:peptidyl-prolyl cis-trans isomerase activity"/>
    <property type="evidence" value="ECO:0007669"/>
    <property type="project" value="UniProtKB-KW"/>
</dbReference>
<dbReference type="Proteomes" id="UP000614287">
    <property type="component" value="Unassembled WGS sequence"/>
</dbReference>
<comment type="caution">
    <text evidence="9">The sequence shown here is derived from an EMBL/GenBank/DDBJ whole genome shotgun (WGS) entry which is preliminary data.</text>
</comment>
<dbReference type="EMBL" id="BMZG01000005">
    <property type="protein sequence ID" value="GHA71782.1"/>
    <property type="molecule type" value="Genomic_DNA"/>
</dbReference>
<dbReference type="InterPro" id="IPR046357">
    <property type="entry name" value="PPIase_dom_sf"/>
</dbReference>
<dbReference type="EC" id="5.2.1.8" evidence="3"/>
<evidence type="ECO:0000256" key="2">
    <source>
        <dbReference type="ARBA" id="ARBA00007656"/>
    </source>
</evidence>
<dbReference type="InterPro" id="IPR027304">
    <property type="entry name" value="Trigger_fact/SurA_dom_sf"/>
</dbReference>
<keyword evidence="6 7" id="KW-0413">Isomerase</keyword>
<accession>A0A8J3CL27</accession>
<evidence type="ECO:0000256" key="5">
    <source>
        <dbReference type="ARBA" id="ARBA00023110"/>
    </source>
</evidence>
<gene>
    <name evidence="9" type="ORF">GCM10009007_10860</name>
</gene>
<reference evidence="9" key="1">
    <citation type="journal article" date="2014" name="Int. J. Syst. Evol. Microbiol.">
        <title>Complete genome sequence of Corynebacterium casei LMG S-19264T (=DSM 44701T), isolated from a smear-ripened cheese.</title>
        <authorList>
            <consortium name="US DOE Joint Genome Institute (JGI-PGF)"/>
            <person name="Walter F."/>
            <person name="Albersmeier A."/>
            <person name="Kalinowski J."/>
            <person name="Ruckert C."/>
        </authorList>
    </citation>
    <scope>NUCLEOTIDE SEQUENCE</scope>
    <source>
        <strain evidence="9">KCTC 32501</strain>
    </source>
</reference>
<name>A0A8J3CL27_9BURK</name>
<evidence type="ECO:0000313" key="9">
    <source>
        <dbReference type="EMBL" id="GHA71782.1"/>
    </source>
</evidence>
<sequence length="216" mass="24732">MTQEIDSNNNEEPDSLQISELQRSLREYLALAELAKKQGIADSRPMKARLYLQESQLLAIEYLRRQVQAYQPTDEDLRAVYDEQVSSFTEYHLRHILLKTEEQAIEVIKQLDRGVAFTKLAKKSLDYGNKNKGGDLGWARLNTWVPEFAEAAAKLKKGEYSSIPAKTQFGYHVILMVDEPRVPKDLPPFELVRAQLIELAKQKYLGQIQKNALVSP</sequence>
<dbReference type="PANTHER" id="PTHR47245">
    <property type="entry name" value="PEPTIDYLPROLYL ISOMERASE"/>
    <property type="match status" value="1"/>
</dbReference>
<dbReference type="PROSITE" id="PS50198">
    <property type="entry name" value="PPIC_PPIASE_2"/>
    <property type="match status" value="1"/>
</dbReference>
<evidence type="ECO:0000259" key="8">
    <source>
        <dbReference type="PROSITE" id="PS50198"/>
    </source>
</evidence>
<reference evidence="9" key="2">
    <citation type="submission" date="2020-09" db="EMBL/GenBank/DDBJ databases">
        <authorList>
            <person name="Sun Q."/>
            <person name="Kim S."/>
        </authorList>
    </citation>
    <scope>NUCLEOTIDE SEQUENCE</scope>
    <source>
        <strain evidence="9">KCTC 32501</strain>
    </source>
</reference>
<keyword evidence="4" id="KW-0732">Signal</keyword>
<evidence type="ECO:0000256" key="6">
    <source>
        <dbReference type="ARBA" id="ARBA00023235"/>
    </source>
</evidence>
<dbReference type="SUPFAM" id="SSF109998">
    <property type="entry name" value="Triger factor/SurA peptide-binding domain-like"/>
    <property type="match status" value="1"/>
</dbReference>
<dbReference type="Pfam" id="PF13145">
    <property type="entry name" value="Rotamase_2"/>
    <property type="match status" value="1"/>
</dbReference>
<evidence type="ECO:0000256" key="7">
    <source>
        <dbReference type="PROSITE-ProRule" id="PRU00278"/>
    </source>
</evidence>
<evidence type="ECO:0000256" key="3">
    <source>
        <dbReference type="ARBA" id="ARBA00013194"/>
    </source>
</evidence>
<protein>
    <recommendedName>
        <fullName evidence="3">peptidylprolyl isomerase</fullName>
        <ecNumber evidence="3">5.2.1.8</ecNumber>
    </recommendedName>
</protein>
<dbReference type="Gene3D" id="3.10.50.40">
    <property type="match status" value="1"/>
</dbReference>
<evidence type="ECO:0000256" key="4">
    <source>
        <dbReference type="ARBA" id="ARBA00022729"/>
    </source>
</evidence>
<keyword evidence="10" id="KW-1185">Reference proteome</keyword>
<organism evidence="9 10">
    <name type="scientific">Formosimonas limnophila</name>
    <dbReference type="NCBI Taxonomy" id="1384487"/>
    <lineage>
        <taxon>Bacteria</taxon>
        <taxon>Pseudomonadati</taxon>
        <taxon>Pseudomonadota</taxon>
        <taxon>Betaproteobacteria</taxon>
        <taxon>Burkholderiales</taxon>
        <taxon>Burkholderiaceae</taxon>
        <taxon>Formosimonas</taxon>
    </lineage>
</organism>
<dbReference type="AlphaFoldDB" id="A0A8J3CL27"/>
<proteinExistence type="inferred from homology"/>
<evidence type="ECO:0000256" key="1">
    <source>
        <dbReference type="ARBA" id="ARBA00000971"/>
    </source>
</evidence>
<comment type="similarity">
    <text evidence="2">Belongs to the PpiC/parvulin rotamase family.</text>
</comment>